<dbReference type="GO" id="GO:0000287">
    <property type="term" value="F:magnesium ion binding"/>
    <property type="evidence" value="ECO:0007669"/>
    <property type="project" value="TreeGrafter"/>
</dbReference>
<dbReference type="InterPro" id="IPR018110">
    <property type="entry name" value="Mandel_Rmase/mucon_lact_enz_CS"/>
</dbReference>
<evidence type="ECO:0000259" key="4">
    <source>
        <dbReference type="SMART" id="SM00922"/>
    </source>
</evidence>
<dbReference type="Gene3D" id="3.30.390.10">
    <property type="entry name" value="Enolase-like, N-terminal domain"/>
    <property type="match status" value="1"/>
</dbReference>
<dbReference type="PANTHER" id="PTHR13794">
    <property type="entry name" value="ENOLASE SUPERFAMILY, MANDELATE RACEMASE"/>
    <property type="match status" value="1"/>
</dbReference>
<accession>A0A424WGM8</accession>
<dbReference type="GO" id="GO:0016052">
    <property type="term" value="P:carbohydrate catabolic process"/>
    <property type="evidence" value="ECO:0007669"/>
    <property type="project" value="TreeGrafter"/>
</dbReference>
<dbReference type="GO" id="GO:0016836">
    <property type="term" value="F:hydro-lyase activity"/>
    <property type="evidence" value="ECO:0007669"/>
    <property type="project" value="TreeGrafter"/>
</dbReference>
<dbReference type="InterPro" id="IPR029065">
    <property type="entry name" value="Enolase_C-like"/>
</dbReference>
<dbReference type="InterPro" id="IPR013341">
    <property type="entry name" value="Mandelate_racemase_N_dom"/>
</dbReference>
<dbReference type="InterPro" id="IPR046945">
    <property type="entry name" value="RHMD-like"/>
</dbReference>
<dbReference type="SMART" id="SM00922">
    <property type="entry name" value="MR_MLE"/>
    <property type="match status" value="1"/>
</dbReference>
<dbReference type="SFLD" id="SFLDS00001">
    <property type="entry name" value="Enolase"/>
    <property type="match status" value="1"/>
</dbReference>
<dbReference type="SFLD" id="SFLDG00179">
    <property type="entry name" value="mandelate_racemase"/>
    <property type="match status" value="1"/>
</dbReference>
<reference evidence="5 6" key="1">
    <citation type="submission" date="2018-08" db="EMBL/GenBank/DDBJ databases">
        <title>Achromobacter xylosoxidans Genome sequencing and assembly.</title>
        <authorList>
            <person name="Wang R."/>
            <person name="Rensing C."/>
            <person name="Li Y."/>
        </authorList>
    </citation>
    <scope>NUCLEOTIDE SEQUENCE [LARGE SCALE GENOMIC DNA]</scope>
    <source>
        <strain evidence="5 6">GD003A</strain>
    </source>
</reference>
<dbReference type="OrthoDB" id="8609034at2"/>
<dbReference type="Proteomes" id="UP000285324">
    <property type="component" value="Unassembled WGS sequence"/>
</dbReference>
<name>A0A424WGM8_ALCXX</name>
<evidence type="ECO:0000313" key="5">
    <source>
        <dbReference type="EMBL" id="RPJ92424.1"/>
    </source>
</evidence>
<sequence length="388" mass="41647">MTNPNTNQAWAIEPFTLARIQAYVLRWPVKRPVQTSFGTMHDRPALLVRVEDADGAVGWGEVWCNFPGCGAEHRARLLETVVAPLVVGQSYASAQAAFAHMSARTAVLAIQSGEPGPIAQVIAGIDLALWDMLSRRAGAPLWQFLGGASDLIRVYASGINPDRPEDTVLAKHAEGYRAFKLKVGFGEERDLANVRTVRARLPSGSELMLDANQAWDLPGALHMSSRFSEFAPRWLEEPLRADRPLSDWAQLAEKTDIPLAAGENLIGPDAFEAMINSRTLKVVQPDLAKWGGISGCLPVIDRIHEAGLRYCPHFLGAGVGQLASAHILAARGRAGGMLEIDANENPLRAALSPALGAIVEGEAQLGNAAGLGVQPDIAQLRDICGVRS</sequence>
<dbReference type="SUPFAM" id="SSF51604">
    <property type="entry name" value="Enolase C-terminal domain-like"/>
    <property type="match status" value="1"/>
</dbReference>
<dbReference type="EMBL" id="QVXO01000008">
    <property type="protein sequence ID" value="RPJ92424.1"/>
    <property type="molecule type" value="Genomic_DNA"/>
</dbReference>
<comment type="cofactor">
    <cofactor evidence="1">
        <name>Mg(2+)</name>
        <dbReference type="ChEBI" id="CHEBI:18420"/>
    </cofactor>
</comment>
<evidence type="ECO:0000256" key="3">
    <source>
        <dbReference type="ARBA" id="ARBA00022842"/>
    </source>
</evidence>
<dbReference type="PROSITE" id="PS00909">
    <property type="entry name" value="MR_MLE_2"/>
    <property type="match status" value="1"/>
</dbReference>
<dbReference type="AlphaFoldDB" id="A0A424WGM8"/>
<dbReference type="InterPro" id="IPR036849">
    <property type="entry name" value="Enolase-like_C_sf"/>
</dbReference>
<dbReference type="SUPFAM" id="SSF54826">
    <property type="entry name" value="Enolase N-terminal domain-like"/>
    <property type="match status" value="1"/>
</dbReference>
<comment type="caution">
    <text evidence="5">The sequence shown here is derived from an EMBL/GenBank/DDBJ whole genome shotgun (WGS) entry which is preliminary data.</text>
</comment>
<organism evidence="5 6">
    <name type="scientific">Alcaligenes xylosoxydans xylosoxydans</name>
    <name type="common">Achromobacter xylosoxidans</name>
    <dbReference type="NCBI Taxonomy" id="85698"/>
    <lineage>
        <taxon>Bacteria</taxon>
        <taxon>Pseudomonadati</taxon>
        <taxon>Pseudomonadota</taxon>
        <taxon>Betaproteobacteria</taxon>
        <taxon>Burkholderiales</taxon>
        <taxon>Alcaligenaceae</taxon>
        <taxon>Achromobacter</taxon>
    </lineage>
</organism>
<proteinExistence type="predicted"/>
<dbReference type="InterPro" id="IPR029017">
    <property type="entry name" value="Enolase-like_N"/>
</dbReference>
<protein>
    <submittedName>
        <fullName evidence="5">Mandelate racemase/muconate lactonizing enzyme family protein</fullName>
    </submittedName>
</protein>
<evidence type="ECO:0000256" key="2">
    <source>
        <dbReference type="ARBA" id="ARBA00022723"/>
    </source>
</evidence>
<keyword evidence="3" id="KW-0460">Magnesium</keyword>
<evidence type="ECO:0000313" key="6">
    <source>
        <dbReference type="Proteomes" id="UP000285324"/>
    </source>
</evidence>
<dbReference type="PANTHER" id="PTHR13794:SF58">
    <property type="entry name" value="MITOCHONDRIAL ENOLASE SUPERFAMILY MEMBER 1"/>
    <property type="match status" value="1"/>
</dbReference>
<gene>
    <name evidence="5" type="ORF">DY367_07925</name>
</gene>
<keyword evidence="2" id="KW-0479">Metal-binding</keyword>
<dbReference type="GO" id="GO:0009063">
    <property type="term" value="P:amino acid catabolic process"/>
    <property type="evidence" value="ECO:0007669"/>
    <property type="project" value="InterPro"/>
</dbReference>
<evidence type="ECO:0000256" key="1">
    <source>
        <dbReference type="ARBA" id="ARBA00001946"/>
    </source>
</evidence>
<dbReference type="Pfam" id="PF02746">
    <property type="entry name" value="MR_MLE_N"/>
    <property type="match status" value="1"/>
</dbReference>
<dbReference type="CDD" id="cd03316">
    <property type="entry name" value="MR_like"/>
    <property type="match status" value="1"/>
</dbReference>
<dbReference type="RefSeq" id="WP_118932167.1">
    <property type="nucleotide sequence ID" value="NZ_JACTAA010000002.1"/>
</dbReference>
<dbReference type="InterPro" id="IPR013342">
    <property type="entry name" value="Mandelate_racemase_C"/>
</dbReference>
<dbReference type="Gene3D" id="3.20.20.120">
    <property type="entry name" value="Enolase-like C-terminal domain"/>
    <property type="match status" value="1"/>
</dbReference>
<dbReference type="Pfam" id="PF13378">
    <property type="entry name" value="MR_MLE_C"/>
    <property type="match status" value="1"/>
</dbReference>
<feature type="domain" description="Mandelate racemase/muconate lactonizing enzyme C-terminal" evidence="4">
    <location>
        <begin position="164"/>
        <end position="258"/>
    </location>
</feature>